<dbReference type="RefSeq" id="WP_190426531.1">
    <property type="nucleotide sequence ID" value="NZ_JAMPKK010000039.1"/>
</dbReference>
<dbReference type="EMBL" id="JAMPKK010000039">
    <property type="protein sequence ID" value="MEP0866225.1"/>
    <property type="molecule type" value="Genomic_DNA"/>
</dbReference>
<sequence>MSYTTNEREFALPLPITQAARRTAQQFANSMPTPDKAKQVRLNTLAVCVVNDYLQMMGISCDPTASDSWNPVVRMCADVADLDVTGVGRLECRPLSMRSLTCDIPPEVWSDRIGYVVVQIDESLHSASVLGFTETADVEELPVSQLRPVEDLIDRLSQLAQPSAAPVSGKMVKLSQWLQNVIDAGWETVESVLHPEQSSLAFSFRSSEIAVTTQDDLDTGIRRAKMIDLGMQLAGNAIALVVELSPESEQRYNILVQLHPAGSSSYLPPSVQLLILDESKAIFLEAEARSADNYIQLEFSGEPGERFSIKVALGDATQEENFVI</sequence>
<dbReference type="InterPro" id="IPR014951">
    <property type="entry name" value="DUF1822"/>
</dbReference>
<keyword evidence="2" id="KW-1185">Reference proteome</keyword>
<accession>A0ABV0JSM4</accession>
<organism evidence="1 2">
    <name type="scientific">Funiculus sociatus GB2-A5</name>
    <dbReference type="NCBI Taxonomy" id="2933946"/>
    <lineage>
        <taxon>Bacteria</taxon>
        <taxon>Bacillati</taxon>
        <taxon>Cyanobacteriota</taxon>
        <taxon>Cyanophyceae</taxon>
        <taxon>Coleofasciculales</taxon>
        <taxon>Coleofasciculaceae</taxon>
        <taxon>Funiculus</taxon>
    </lineage>
</organism>
<protein>
    <submittedName>
        <fullName evidence="1">DUF1822 family protein</fullName>
    </submittedName>
</protein>
<name>A0ABV0JSM4_9CYAN</name>
<proteinExistence type="predicted"/>
<comment type="caution">
    <text evidence="1">The sequence shown here is derived from an EMBL/GenBank/DDBJ whole genome shotgun (WGS) entry which is preliminary data.</text>
</comment>
<gene>
    <name evidence="1" type="ORF">NDI37_17325</name>
</gene>
<evidence type="ECO:0000313" key="1">
    <source>
        <dbReference type="EMBL" id="MEP0866225.1"/>
    </source>
</evidence>
<dbReference type="Pfam" id="PF08852">
    <property type="entry name" value="DUF1822"/>
    <property type="match status" value="1"/>
</dbReference>
<evidence type="ECO:0000313" key="2">
    <source>
        <dbReference type="Proteomes" id="UP001442494"/>
    </source>
</evidence>
<dbReference type="Proteomes" id="UP001442494">
    <property type="component" value="Unassembled WGS sequence"/>
</dbReference>
<reference evidence="1 2" key="1">
    <citation type="submission" date="2022-04" db="EMBL/GenBank/DDBJ databases">
        <title>Positive selection, recombination, and allopatry shape intraspecific diversity of widespread and dominant cyanobacteria.</title>
        <authorList>
            <person name="Wei J."/>
            <person name="Shu W."/>
            <person name="Hu C."/>
        </authorList>
    </citation>
    <scope>NUCLEOTIDE SEQUENCE [LARGE SCALE GENOMIC DNA]</scope>
    <source>
        <strain evidence="1 2">GB2-A5</strain>
    </source>
</reference>